<gene>
    <name evidence="10" type="ORF">B9Z19DRAFT_570904</name>
</gene>
<dbReference type="InterPro" id="IPR002110">
    <property type="entry name" value="Ankyrin_rpt"/>
</dbReference>
<dbReference type="PANTHER" id="PTHR48182">
    <property type="entry name" value="PROTEIN SERAC1"/>
    <property type="match status" value="1"/>
</dbReference>
<dbReference type="Pfam" id="PF12796">
    <property type="entry name" value="Ank_2"/>
    <property type="match status" value="1"/>
</dbReference>
<dbReference type="InterPro" id="IPR029058">
    <property type="entry name" value="AB_hydrolase_fold"/>
</dbReference>
<proteinExistence type="inferred from homology"/>
<dbReference type="PROSITE" id="PS50297">
    <property type="entry name" value="ANK_REP_REGION"/>
    <property type="match status" value="2"/>
</dbReference>
<evidence type="ECO:0000313" key="11">
    <source>
        <dbReference type="Proteomes" id="UP000244722"/>
    </source>
</evidence>
<dbReference type="InterPro" id="IPR052374">
    <property type="entry name" value="SERAC1"/>
</dbReference>
<evidence type="ECO:0000256" key="6">
    <source>
        <dbReference type="ARBA" id="ARBA00023128"/>
    </source>
</evidence>
<accession>A0A2T6ZCG9</accession>
<keyword evidence="7" id="KW-0472">Membrane</keyword>
<dbReference type="SUPFAM" id="SSF48403">
    <property type="entry name" value="Ankyrin repeat"/>
    <property type="match status" value="1"/>
</dbReference>
<feature type="repeat" description="ANK" evidence="8">
    <location>
        <begin position="509"/>
        <end position="541"/>
    </location>
</feature>
<dbReference type="InterPro" id="IPR007751">
    <property type="entry name" value="DUF676_lipase-like"/>
</dbReference>
<evidence type="ECO:0000259" key="9">
    <source>
        <dbReference type="Pfam" id="PF05057"/>
    </source>
</evidence>
<dbReference type="Pfam" id="PF05057">
    <property type="entry name" value="DUF676"/>
    <property type="match status" value="1"/>
</dbReference>
<protein>
    <recommendedName>
        <fullName evidence="9">DUF676 domain-containing protein</fullName>
    </recommendedName>
</protein>
<dbReference type="EMBL" id="NESQ01000408">
    <property type="protein sequence ID" value="PUU73159.1"/>
    <property type="molecule type" value="Genomic_DNA"/>
</dbReference>
<evidence type="ECO:0000256" key="1">
    <source>
        <dbReference type="ARBA" id="ARBA00004173"/>
    </source>
</evidence>
<comment type="subcellular location">
    <subcellularLocation>
        <location evidence="2">Endoplasmic reticulum</location>
    </subcellularLocation>
    <subcellularLocation>
        <location evidence="3">Membrane</location>
    </subcellularLocation>
    <subcellularLocation>
        <location evidence="1">Mitochondrion</location>
    </subcellularLocation>
</comment>
<evidence type="ECO:0000313" key="10">
    <source>
        <dbReference type="EMBL" id="PUU73159.1"/>
    </source>
</evidence>
<dbReference type="InterPro" id="IPR036770">
    <property type="entry name" value="Ankyrin_rpt-contain_sf"/>
</dbReference>
<keyword evidence="5" id="KW-0256">Endoplasmic reticulum</keyword>
<feature type="domain" description="DUF676" evidence="9">
    <location>
        <begin position="143"/>
        <end position="196"/>
    </location>
</feature>
<dbReference type="GO" id="GO:0005783">
    <property type="term" value="C:endoplasmic reticulum"/>
    <property type="evidence" value="ECO:0007669"/>
    <property type="project" value="UniProtKB-SubCell"/>
</dbReference>
<feature type="repeat" description="ANK" evidence="8">
    <location>
        <begin position="476"/>
        <end position="508"/>
    </location>
</feature>
<dbReference type="SUPFAM" id="SSF53474">
    <property type="entry name" value="alpha/beta-Hydrolases"/>
    <property type="match status" value="1"/>
</dbReference>
<comment type="similarity">
    <text evidence="4">Belongs to the putative lipase ROG1 family.</text>
</comment>
<keyword evidence="6" id="KW-0496">Mitochondrion</keyword>
<dbReference type="Gene3D" id="3.40.50.1820">
    <property type="entry name" value="alpha/beta hydrolase"/>
    <property type="match status" value="1"/>
</dbReference>
<dbReference type="AlphaFoldDB" id="A0A2T6ZCG9"/>
<keyword evidence="8" id="KW-0040">ANK repeat</keyword>
<evidence type="ECO:0000256" key="8">
    <source>
        <dbReference type="PROSITE-ProRule" id="PRU00023"/>
    </source>
</evidence>
<dbReference type="OrthoDB" id="194358at2759"/>
<dbReference type="SMART" id="SM00248">
    <property type="entry name" value="ANK"/>
    <property type="match status" value="2"/>
</dbReference>
<dbReference type="Proteomes" id="UP000244722">
    <property type="component" value="Unassembled WGS sequence"/>
</dbReference>
<reference evidence="10 11" key="1">
    <citation type="submission" date="2017-04" db="EMBL/GenBank/DDBJ databases">
        <title>Draft genome sequence of Tuber borchii Vittad., a whitish edible truffle.</title>
        <authorList>
            <consortium name="DOE Joint Genome Institute"/>
            <person name="Murat C."/>
            <person name="Kuo A."/>
            <person name="Barry K.W."/>
            <person name="Clum A."/>
            <person name="Dockter R.B."/>
            <person name="Fauchery L."/>
            <person name="Iotti M."/>
            <person name="Kohler A."/>
            <person name="Labutti K."/>
            <person name="Lindquist E.A."/>
            <person name="Lipzen A."/>
            <person name="Ohm R.A."/>
            <person name="Wang M."/>
            <person name="Grigoriev I.V."/>
            <person name="Zambonelli A."/>
            <person name="Martin F.M."/>
        </authorList>
    </citation>
    <scope>NUCLEOTIDE SEQUENCE [LARGE SCALE GENOMIC DNA]</scope>
    <source>
        <strain evidence="10 11">Tbo3840</strain>
    </source>
</reference>
<dbReference type="GO" id="GO:0016020">
    <property type="term" value="C:membrane"/>
    <property type="evidence" value="ECO:0007669"/>
    <property type="project" value="UniProtKB-SubCell"/>
</dbReference>
<sequence>MSKLRKIVRRTLFSRRRDDGIELGREEKSKLHSGVGDKVCIKKPWEPVYGMHVLNPERTEVNVDIIAVHGLGGHAFRSWIHEATGEMWLRDFLPRQVPRARVATFGYDARVARSRAVVELLDSAQSLLLDVKLLRSAPEEQERPLVLIGHSLGGIVIKKALVLAQQQADSHSILHKMCCVVFLGVPHLGSSVANTAETLVRIAQIFGDFNTRHLEELKKESPSLRDLAQAFGQLEGFKIITVTEGLETAIPFTNKSVHVVPQSSASLHMGGRETVVSIDGADHHMISKFGDSEDGQYGRIWKSINRFLAEWEFKYRVPINGPPTPPLQNTRALRTTEFLPVESPVPSPSGYTPPITPEQPEQFSFLTRRRMPTPPIELEDLIARRPLLYPSQASPPAPPLLLRQPTYSLSLSRSSTLPVTSSPFPLSRTSTALTIPSLSSPTSQTLHKAIRERNIPLAKHVLEQTSGDGVNSVNVQGRYPLSIAAAMGDEDLVRLLLSWGADIHARDDMGRTALHRAAGCGMTKVIKILLEKGANMEVRDFTERTALEWADKEEVRRLLRGPPEIGIEVEEVDS</sequence>
<evidence type="ECO:0000256" key="4">
    <source>
        <dbReference type="ARBA" id="ARBA00007920"/>
    </source>
</evidence>
<dbReference type="GO" id="GO:0005739">
    <property type="term" value="C:mitochondrion"/>
    <property type="evidence" value="ECO:0007669"/>
    <property type="project" value="UniProtKB-SubCell"/>
</dbReference>
<dbReference type="PROSITE" id="PS50088">
    <property type="entry name" value="ANK_REPEAT"/>
    <property type="match status" value="2"/>
</dbReference>
<evidence type="ECO:0000256" key="5">
    <source>
        <dbReference type="ARBA" id="ARBA00022824"/>
    </source>
</evidence>
<dbReference type="Gene3D" id="1.25.40.20">
    <property type="entry name" value="Ankyrin repeat-containing domain"/>
    <property type="match status" value="1"/>
</dbReference>
<comment type="caution">
    <text evidence="10">The sequence shown here is derived from an EMBL/GenBank/DDBJ whole genome shotgun (WGS) entry which is preliminary data.</text>
</comment>
<keyword evidence="11" id="KW-1185">Reference proteome</keyword>
<organism evidence="10 11">
    <name type="scientific">Tuber borchii</name>
    <name type="common">White truffle</name>
    <dbReference type="NCBI Taxonomy" id="42251"/>
    <lineage>
        <taxon>Eukaryota</taxon>
        <taxon>Fungi</taxon>
        <taxon>Dikarya</taxon>
        <taxon>Ascomycota</taxon>
        <taxon>Pezizomycotina</taxon>
        <taxon>Pezizomycetes</taxon>
        <taxon>Pezizales</taxon>
        <taxon>Tuberaceae</taxon>
        <taxon>Tuber</taxon>
    </lineage>
</organism>
<evidence type="ECO:0000256" key="7">
    <source>
        <dbReference type="ARBA" id="ARBA00023136"/>
    </source>
</evidence>
<evidence type="ECO:0000256" key="2">
    <source>
        <dbReference type="ARBA" id="ARBA00004240"/>
    </source>
</evidence>
<name>A0A2T6ZCG9_TUBBO</name>
<dbReference type="PANTHER" id="PTHR48182:SF2">
    <property type="entry name" value="PROTEIN SERAC1"/>
    <property type="match status" value="1"/>
</dbReference>
<evidence type="ECO:0000256" key="3">
    <source>
        <dbReference type="ARBA" id="ARBA00004370"/>
    </source>
</evidence>